<dbReference type="OrthoDB" id="5599321at2"/>
<dbReference type="NCBIfam" id="NF002063">
    <property type="entry name" value="PRK00893.1-3"/>
    <property type="match status" value="1"/>
</dbReference>
<evidence type="ECO:0000259" key="4">
    <source>
        <dbReference type="Pfam" id="PF01948"/>
    </source>
</evidence>
<accession>A0A4Z0XVW6</accession>
<evidence type="ECO:0000256" key="3">
    <source>
        <dbReference type="ARBA" id="ARBA00022975"/>
    </source>
</evidence>
<dbReference type="GO" id="GO:0016740">
    <property type="term" value="F:transferase activity"/>
    <property type="evidence" value="ECO:0007669"/>
    <property type="project" value="UniProtKB-KW"/>
</dbReference>
<dbReference type="RefSeq" id="WP_135660853.1">
    <property type="nucleotide sequence ID" value="NZ_JAJUFJ010000016.1"/>
</dbReference>
<dbReference type="InterPro" id="IPR020545">
    <property type="entry name" value="Asp_carbamoyltransf_reg_N"/>
</dbReference>
<evidence type="ECO:0000313" key="6">
    <source>
        <dbReference type="EMBL" id="TGJ75559.1"/>
    </source>
</evidence>
<name>A0A4Z0XVW6_9FIRM</name>
<keyword evidence="1" id="KW-0479">Metal-binding</keyword>
<keyword evidence="2" id="KW-0862">Zinc</keyword>
<dbReference type="GO" id="GO:0006207">
    <property type="term" value="P:'de novo' pyrimidine nucleobase biosynthetic process"/>
    <property type="evidence" value="ECO:0007669"/>
    <property type="project" value="InterPro"/>
</dbReference>
<dbReference type="SUPFAM" id="SSF57825">
    <property type="entry name" value="Aspartate carbamoyltransferase, Regulatory-chain, C-terminal domain"/>
    <property type="match status" value="1"/>
</dbReference>
<dbReference type="PANTHER" id="PTHR35805">
    <property type="entry name" value="ASPARTATE CARBAMOYLTRANSFERASE REGULATORY CHAIN"/>
    <property type="match status" value="1"/>
</dbReference>
<dbReference type="InterPro" id="IPR002801">
    <property type="entry name" value="Asp_carbamoylTrfase_reg"/>
</dbReference>
<keyword evidence="7" id="KW-1185">Reference proteome</keyword>
<evidence type="ECO:0000259" key="5">
    <source>
        <dbReference type="Pfam" id="PF02748"/>
    </source>
</evidence>
<protein>
    <submittedName>
        <fullName evidence="6">Aspartate carbamoyltransferase regulatory chain</fullName>
    </submittedName>
</protein>
<proteinExistence type="predicted"/>
<keyword evidence="6" id="KW-0808">Transferase</keyword>
<dbReference type="SUPFAM" id="SSF54893">
    <property type="entry name" value="Aspartate carbamoyltransferase, Regulatory-chain, N-terminal domain"/>
    <property type="match status" value="1"/>
</dbReference>
<dbReference type="EMBL" id="SRMQ01000014">
    <property type="protein sequence ID" value="TGJ75559.1"/>
    <property type="molecule type" value="Genomic_DNA"/>
</dbReference>
<evidence type="ECO:0000256" key="1">
    <source>
        <dbReference type="ARBA" id="ARBA00022723"/>
    </source>
</evidence>
<dbReference type="Gene3D" id="3.30.70.140">
    <property type="entry name" value="Aspartate carbamoyltransferase regulatory subunit, N-terminal domain"/>
    <property type="match status" value="1"/>
</dbReference>
<dbReference type="Pfam" id="PF01948">
    <property type="entry name" value="PyrI"/>
    <property type="match status" value="1"/>
</dbReference>
<gene>
    <name evidence="6" type="primary">pyrI</name>
    <name evidence="6" type="ORF">CAGA_22660</name>
</gene>
<dbReference type="GO" id="GO:0009347">
    <property type="term" value="C:aspartate carbamoyltransferase complex"/>
    <property type="evidence" value="ECO:0007669"/>
    <property type="project" value="InterPro"/>
</dbReference>
<organism evidence="6 7">
    <name type="scientific">Caproiciproducens galactitolivorans</name>
    <dbReference type="NCBI Taxonomy" id="642589"/>
    <lineage>
        <taxon>Bacteria</taxon>
        <taxon>Bacillati</taxon>
        <taxon>Bacillota</taxon>
        <taxon>Clostridia</taxon>
        <taxon>Eubacteriales</taxon>
        <taxon>Acutalibacteraceae</taxon>
        <taxon>Caproiciproducens</taxon>
    </lineage>
</organism>
<feature type="domain" description="Aspartate carbamoyltransferase regulatory subunit C-terminal" evidence="5">
    <location>
        <begin position="96"/>
        <end position="140"/>
    </location>
</feature>
<evidence type="ECO:0000256" key="2">
    <source>
        <dbReference type="ARBA" id="ARBA00022833"/>
    </source>
</evidence>
<dbReference type="GO" id="GO:0046872">
    <property type="term" value="F:metal ion binding"/>
    <property type="evidence" value="ECO:0007669"/>
    <property type="project" value="UniProtKB-KW"/>
</dbReference>
<dbReference type="AlphaFoldDB" id="A0A4Z0XVW6"/>
<dbReference type="Proteomes" id="UP000297714">
    <property type="component" value="Unassembled WGS sequence"/>
</dbReference>
<feature type="domain" description="Aspartate carbamoyltransferase regulatory subunit N-terminal" evidence="4">
    <location>
        <begin position="2"/>
        <end position="90"/>
    </location>
</feature>
<dbReference type="GO" id="GO:0006221">
    <property type="term" value="P:pyrimidine nucleotide biosynthetic process"/>
    <property type="evidence" value="ECO:0007669"/>
    <property type="project" value="UniProtKB-KW"/>
</dbReference>
<dbReference type="PANTHER" id="PTHR35805:SF1">
    <property type="entry name" value="ASPARTATE CARBAMOYLTRANSFERASE REGULATORY CHAIN"/>
    <property type="match status" value="1"/>
</dbReference>
<sequence length="141" mass="16084">MLNIDSLEKGIVLDHIRAGSSMKIYDLLKLSEMDCCVAVIKNAKSNKLGKKDIIKIEGTTDVDLDVLGFIDHNITVNIIDNGKIIEKKKLVLPQTLTNVIKCKNPRCITSIEEEIDHVFRLTQDGTQRYRCIYCEQEYQDK</sequence>
<dbReference type="Pfam" id="PF02748">
    <property type="entry name" value="PyrI_C"/>
    <property type="match status" value="1"/>
</dbReference>
<keyword evidence="3" id="KW-0665">Pyrimidine biosynthesis</keyword>
<comment type="caution">
    <text evidence="6">The sequence shown here is derived from an EMBL/GenBank/DDBJ whole genome shotgun (WGS) entry which is preliminary data.</text>
</comment>
<dbReference type="Gene3D" id="2.30.30.20">
    <property type="entry name" value="Aspartate carbamoyltransferase regulatory subunit, C-terminal domain"/>
    <property type="match status" value="1"/>
</dbReference>
<evidence type="ECO:0000313" key="7">
    <source>
        <dbReference type="Proteomes" id="UP000297714"/>
    </source>
</evidence>
<dbReference type="InterPro" id="IPR036792">
    <property type="entry name" value="Asp_carbatrfase_reg_C_sf"/>
</dbReference>
<dbReference type="InterPro" id="IPR036793">
    <property type="entry name" value="Asp_carbatrfase_reg_N_sf"/>
</dbReference>
<reference evidence="6 7" key="1">
    <citation type="submission" date="2019-04" db="EMBL/GenBank/DDBJ databases">
        <authorList>
            <person name="Poehlein A."/>
            <person name="Bengelsdorf F.R."/>
            <person name="Duerre P."/>
            <person name="Daniel R."/>
        </authorList>
    </citation>
    <scope>NUCLEOTIDE SEQUENCE [LARGE SCALE GENOMIC DNA]</scope>
    <source>
        <strain evidence="6 7">BS-1</strain>
    </source>
</reference>
<dbReference type="InterPro" id="IPR020542">
    <property type="entry name" value="Asp_carbamoyltrfase_reg_C"/>
</dbReference>